<gene>
    <name evidence="1" type="ORF">FYJ45_15380</name>
</gene>
<sequence length="201" mass="23296">MAHLRTITIERQYASGGREIGKRLSERLGIPFYDGQLLMLAAEKYGLNPGVVKANDEKVNKSLLYTVASAVENFRGNERGMMPYRIYQAQAETIRRLSMEGPCIFIGRCAGEVLRGKCRSLNVFIYASSMAERKERANQIDNIAMVETEDYIRMKDRQRRDYYKQYTDREWGDPMNYDLCLNSTTLGYDRCVELIERALMR</sequence>
<dbReference type="Pfam" id="PF13189">
    <property type="entry name" value="Cytidylate_kin2"/>
    <property type="match status" value="1"/>
</dbReference>
<dbReference type="Gene3D" id="3.40.50.300">
    <property type="entry name" value="P-loop containing nucleotide triphosphate hydrolases"/>
    <property type="match status" value="1"/>
</dbReference>
<evidence type="ECO:0000313" key="2">
    <source>
        <dbReference type="Proteomes" id="UP000436047"/>
    </source>
</evidence>
<proteinExistence type="predicted"/>
<dbReference type="InterPro" id="IPR027417">
    <property type="entry name" value="P-loop_NTPase"/>
</dbReference>
<protein>
    <submittedName>
        <fullName evidence="1">Cytidylate kinase-like family protein</fullName>
    </submittedName>
</protein>
<accession>A0A6N7WIS5</accession>
<reference evidence="1 2" key="1">
    <citation type="submission" date="2019-08" db="EMBL/GenBank/DDBJ databases">
        <title>In-depth cultivation of the pig gut microbiome towards novel bacterial diversity and tailored functional studies.</title>
        <authorList>
            <person name="Wylensek D."/>
            <person name="Hitch T.C.A."/>
            <person name="Clavel T."/>
        </authorList>
    </citation>
    <scope>NUCLEOTIDE SEQUENCE [LARGE SCALE GENOMIC DNA]</scope>
    <source>
        <strain evidence="1 2">WCA-389-WT-23B</strain>
    </source>
</reference>
<evidence type="ECO:0000313" key="1">
    <source>
        <dbReference type="EMBL" id="MSS89614.1"/>
    </source>
</evidence>
<organism evidence="1 2">
    <name type="scientific">Eisenbergiella porci</name>
    <dbReference type="NCBI Taxonomy" id="2652274"/>
    <lineage>
        <taxon>Bacteria</taxon>
        <taxon>Bacillati</taxon>
        <taxon>Bacillota</taxon>
        <taxon>Clostridia</taxon>
        <taxon>Lachnospirales</taxon>
        <taxon>Lachnospiraceae</taxon>
        <taxon>Eisenbergiella</taxon>
    </lineage>
</organism>
<keyword evidence="2" id="KW-1185">Reference proteome</keyword>
<dbReference type="AlphaFoldDB" id="A0A6N7WIS5"/>
<dbReference type="Proteomes" id="UP000436047">
    <property type="component" value="Unassembled WGS sequence"/>
</dbReference>
<name>A0A6N7WIS5_9FIRM</name>
<dbReference type="RefSeq" id="WP_154465520.1">
    <property type="nucleotide sequence ID" value="NZ_JAXDZL010000115.1"/>
</dbReference>
<comment type="caution">
    <text evidence="1">The sequence shown here is derived from an EMBL/GenBank/DDBJ whole genome shotgun (WGS) entry which is preliminary data.</text>
</comment>
<keyword evidence="1" id="KW-0808">Transferase</keyword>
<dbReference type="EMBL" id="VUMI01000025">
    <property type="protein sequence ID" value="MSS89614.1"/>
    <property type="molecule type" value="Genomic_DNA"/>
</dbReference>
<keyword evidence="1" id="KW-0418">Kinase</keyword>
<dbReference type="GeneID" id="86054424"/>
<dbReference type="SUPFAM" id="SSF52540">
    <property type="entry name" value="P-loop containing nucleoside triphosphate hydrolases"/>
    <property type="match status" value="1"/>
</dbReference>
<dbReference type="GO" id="GO:0016301">
    <property type="term" value="F:kinase activity"/>
    <property type="evidence" value="ECO:0007669"/>
    <property type="project" value="UniProtKB-KW"/>
</dbReference>